<protein>
    <recommendedName>
        <fullName evidence="5">DUF4157 domain-containing protein</fullName>
    </recommendedName>
</protein>
<reference evidence="3 4" key="1">
    <citation type="submission" date="2019-07" db="EMBL/GenBank/DDBJ databases">
        <title>complete genome sequencing of Ornithinimicrobium sp. H23M54.</title>
        <authorList>
            <person name="Bae J.-W."/>
            <person name="Lee S.-Y."/>
        </authorList>
    </citation>
    <scope>NUCLEOTIDE SEQUENCE [LARGE SCALE GENOMIC DNA]</scope>
    <source>
        <strain evidence="3 4">H23M54</strain>
    </source>
</reference>
<keyword evidence="4" id="KW-1185">Reference proteome</keyword>
<sequence length="280" mass="29147">MRMTGARASAALLALTPLLGVGGCSVATPRAPAEASVSSGAGDAGQSADLTERVEVSGSAGPERIAAYQAMTVTALERVEDLWGQGAVRWSVRVELPATAAEFEELTGAAAGAQVPATTVGSMGQAHIVVHPDSWDLLTPQGRQAVLTHEVTHLSQQGDGSVPSWLGEGLAEYTAHRDSDLPPAKIAGSALEDVRAGPVPTTWPDPTTRSRGTDPAWRDYALSWLACRYIAETWSEEALLELSATVAGGLTVKEAMPEVLGTTETNALAGWGVWLREIAG</sequence>
<evidence type="ECO:0000256" key="1">
    <source>
        <dbReference type="SAM" id="MobiDB-lite"/>
    </source>
</evidence>
<accession>A0A516GA49</accession>
<dbReference type="OrthoDB" id="5242307at2"/>
<evidence type="ECO:0000256" key="2">
    <source>
        <dbReference type="SAM" id="SignalP"/>
    </source>
</evidence>
<organism evidence="3 4">
    <name type="scientific">Ornithinimicrobium ciconiae</name>
    <dbReference type="NCBI Taxonomy" id="2594265"/>
    <lineage>
        <taxon>Bacteria</taxon>
        <taxon>Bacillati</taxon>
        <taxon>Actinomycetota</taxon>
        <taxon>Actinomycetes</taxon>
        <taxon>Micrococcales</taxon>
        <taxon>Ornithinimicrobiaceae</taxon>
        <taxon>Ornithinimicrobium</taxon>
    </lineage>
</organism>
<feature type="chain" id="PRO_5021937522" description="DUF4157 domain-containing protein" evidence="2">
    <location>
        <begin position="28"/>
        <end position="280"/>
    </location>
</feature>
<name>A0A516GA49_9MICO</name>
<dbReference type="PROSITE" id="PS51257">
    <property type="entry name" value="PROKAR_LIPOPROTEIN"/>
    <property type="match status" value="1"/>
</dbReference>
<dbReference type="KEGG" id="orz:FNH13_08645"/>
<gene>
    <name evidence="3" type="ORF">FNH13_08645</name>
</gene>
<dbReference type="Proteomes" id="UP000315395">
    <property type="component" value="Chromosome"/>
</dbReference>
<proteinExistence type="predicted"/>
<dbReference type="EMBL" id="CP041616">
    <property type="protein sequence ID" value="QDO88403.1"/>
    <property type="molecule type" value="Genomic_DNA"/>
</dbReference>
<evidence type="ECO:0000313" key="3">
    <source>
        <dbReference type="EMBL" id="QDO88403.1"/>
    </source>
</evidence>
<feature type="signal peptide" evidence="2">
    <location>
        <begin position="1"/>
        <end position="27"/>
    </location>
</feature>
<dbReference type="RefSeq" id="WP_143783081.1">
    <property type="nucleotide sequence ID" value="NZ_CP041616.1"/>
</dbReference>
<evidence type="ECO:0000313" key="4">
    <source>
        <dbReference type="Proteomes" id="UP000315395"/>
    </source>
</evidence>
<dbReference type="AlphaFoldDB" id="A0A516GA49"/>
<feature type="region of interest" description="Disordered" evidence="1">
    <location>
        <begin position="34"/>
        <end position="56"/>
    </location>
</feature>
<keyword evidence="2" id="KW-0732">Signal</keyword>
<evidence type="ECO:0008006" key="5">
    <source>
        <dbReference type="Google" id="ProtNLM"/>
    </source>
</evidence>